<reference evidence="1 2" key="1">
    <citation type="journal article" date="2019" name="Nat. Med.">
        <title>A library of human gut bacterial isolates paired with longitudinal multiomics data enables mechanistic microbiome research.</title>
        <authorList>
            <person name="Poyet M."/>
            <person name="Groussin M."/>
            <person name="Gibbons S.M."/>
            <person name="Avila-Pacheco J."/>
            <person name="Jiang X."/>
            <person name="Kearney S.M."/>
            <person name="Perrotta A.R."/>
            <person name="Berdy B."/>
            <person name="Zhao S."/>
            <person name="Lieberman T.D."/>
            <person name="Swanson P.K."/>
            <person name="Smith M."/>
            <person name="Roesemann S."/>
            <person name="Alexander J.E."/>
            <person name="Rich S.A."/>
            <person name="Livny J."/>
            <person name="Vlamakis H."/>
            <person name="Clish C."/>
            <person name="Bullock K."/>
            <person name="Deik A."/>
            <person name="Scott J."/>
            <person name="Pierce K.A."/>
            <person name="Xavier R.J."/>
            <person name="Alm E.J."/>
        </authorList>
    </citation>
    <scope>NUCLEOTIDE SEQUENCE [LARGE SCALE GENOMIC DNA]</scope>
    <source>
        <strain evidence="1 2">BIOML-A20</strain>
    </source>
</reference>
<dbReference type="EMBL" id="WKMO01000016">
    <property type="protein sequence ID" value="MSB74796.1"/>
    <property type="molecule type" value="Genomic_DNA"/>
</dbReference>
<evidence type="ECO:0000313" key="2">
    <source>
        <dbReference type="Proteomes" id="UP000441609"/>
    </source>
</evidence>
<dbReference type="RefSeq" id="WP_005859223.1">
    <property type="nucleotide sequence ID" value="NZ_BQOC01000002.1"/>
</dbReference>
<name>A0A9Q4MSP6_PARDI</name>
<dbReference type="Proteomes" id="UP000441609">
    <property type="component" value="Unassembled WGS sequence"/>
</dbReference>
<comment type="caution">
    <text evidence="1">The sequence shown here is derived from an EMBL/GenBank/DDBJ whole genome shotgun (WGS) entry which is preliminary data.</text>
</comment>
<organism evidence="1 2">
    <name type="scientific">Parabacteroides distasonis</name>
    <dbReference type="NCBI Taxonomy" id="823"/>
    <lineage>
        <taxon>Bacteria</taxon>
        <taxon>Pseudomonadati</taxon>
        <taxon>Bacteroidota</taxon>
        <taxon>Bacteroidia</taxon>
        <taxon>Bacteroidales</taxon>
        <taxon>Tannerellaceae</taxon>
        <taxon>Parabacteroides</taxon>
    </lineage>
</organism>
<accession>A0A9Q4MSP6</accession>
<evidence type="ECO:0000313" key="1">
    <source>
        <dbReference type="EMBL" id="MSB74796.1"/>
    </source>
</evidence>
<proteinExistence type="predicted"/>
<dbReference type="AlphaFoldDB" id="A0A9Q4MSP6"/>
<sequence>MEATVFNPVQQHLLKFFAFDGSEEKLLEMKAVSTKYFSQKLDKRLDELWDSRGFNQEKLDELRTIHLRTDLNDE</sequence>
<protein>
    <submittedName>
        <fullName evidence="1">Uncharacterized protein</fullName>
    </submittedName>
</protein>
<gene>
    <name evidence="1" type="ORF">GKD70_16160</name>
</gene>
<dbReference type="OrthoDB" id="9802731at2"/>